<dbReference type="PROSITE" id="PS51677">
    <property type="entry name" value="NODB"/>
    <property type="match status" value="1"/>
</dbReference>
<dbReference type="InterPro" id="IPR002509">
    <property type="entry name" value="NODB_dom"/>
</dbReference>
<dbReference type="CDD" id="cd10918">
    <property type="entry name" value="CE4_NodB_like_5s_6s"/>
    <property type="match status" value="1"/>
</dbReference>
<dbReference type="STRING" id="667676.SAMN05192539_101117"/>
<dbReference type="EMBL" id="FNYE01000011">
    <property type="protein sequence ID" value="SEJ43994.1"/>
    <property type="molecule type" value="Genomic_DNA"/>
</dbReference>
<dbReference type="GO" id="GO:0016810">
    <property type="term" value="F:hydrolase activity, acting on carbon-nitrogen (but not peptide) bonds"/>
    <property type="evidence" value="ECO:0007669"/>
    <property type="project" value="InterPro"/>
</dbReference>
<keyword evidence="4" id="KW-1185">Reference proteome</keyword>
<evidence type="ECO:0000256" key="1">
    <source>
        <dbReference type="ARBA" id="ARBA00022729"/>
    </source>
</evidence>
<dbReference type="PANTHER" id="PTHR34216:SF7">
    <property type="entry name" value="POLY-BETA-1,6-N-ACETYL-D-GLUCOSAMINE N-DEACETYLASE"/>
    <property type="match status" value="1"/>
</dbReference>
<reference evidence="4" key="1">
    <citation type="submission" date="2016-10" db="EMBL/GenBank/DDBJ databases">
        <authorList>
            <person name="Varghese N."/>
            <person name="Submissions S."/>
        </authorList>
    </citation>
    <scope>NUCLEOTIDE SEQUENCE [LARGE SCALE GENOMIC DNA]</scope>
    <source>
        <strain evidence="4">LMG 26031</strain>
    </source>
</reference>
<dbReference type="RefSeq" id="WP_177200398.1">
    <property type="nucleotide sequence ID" value="NZ_FNYE01000011.1"/>
</dbReference>
<dbReference type="Gene3D" id="3.20.20.370">
    <property type="entry name" value="Glycoside hydrolase/deacetylase"/>
    <property type="match status" value="1"/>
</dbReference>
<proteinExistence type="predicted"/>
<dbReference type="GO" id="GO:0005975">
    <property type="term" value="P:carbohydrate metabolic process"/>
    <property type="evidence" value="ECO:0007669"/>
    <property type="project" value="InterPro"/>
</dbReference>
<gene>
    <name evidence="3" type="ORF">SAMN05192539_101117</name>
</gene>
<protein>
    <submittedName>
        <fullName evidence="3">Peptidoglycan/xylan/chitin deacetylase, PgdA/CDA1 family</fullName>
    </submittedName>
</protein>
<dbReference type="PANTHER" id="PTHR34216">
    <property type="match status" value="1"/>
</dbReference>
<evidence type="ECO:0000313" key="3">
    <source>
        <dbReference type="EMBL" id="SEJ43994.1"/>
    </source>
</evidence>
<dbReference type="SUPFAM" id="SSF88713">
    <property type="entry name" value="Glycoside hydrolase/deacetylase"/>
    <property type="match status" value="1"/>
</dbReference>
<dbReference type="Pfam" id="PF01522">
    <property type="entry name" value="Polysacc_deac_1"/>
    <property type="match status" value="1"/>
</dbReference>
<evidence type="ECO:0000259" key="2">
    <source>
        <dbReference type="PROSITE" id="PS51677"/>
    </source>
</evidence>
<evidence type="ECO:0000313" key="4">
    <source>
        <dbReference type="Proteomes" id="UP000198866"/>
    </source>
</evidence>
<dbReference type="Proteomes" id="UP000198866">
    <property type="component" value="Unassembled WGS sequence"/>
</dbReference>
<accession>A0A1H6YW37</accession>
<organism evidence="3 4">
    <name type="scientific">Paraburkholderia diazotrophica</name>
    <dbReference type="NCBI Taxonomy" id="667676"/>
    <lineage>
        <taxon>Bacteria</taxon>
        <taxon>Pseudomonadati</taxon>
        <taxon>Pseudomonadota</taxon>
        <taxon>Betaproteobacteria</taxon>
        <taxon>Burkholderiales</taxon>
        <taxon>Burkholderiaceae</taxon>
        <taxon>Paraburkholderia</taxon>
    </lineage>
</organism>
<dbReference type="AlphaFoldDB" id="A0A1H6YW37"/>
<name>A0A1H6YW37_9BURK</name>
<dbReference type="InterPro" id="IPR011330">
    <property type="entry name" value="Glyco_hydro/deAcase_b/a-brl"/>
</dbReference>
<keyword evidence="1" id="KW-0732">Signal</keyword>
<sequence length="320" mass="34818">MSRSKFVFHPHARSLPSAAQRAGAAVCASTALPLRWSLSCGAAAHPGADWLLLFTCLLALATLLAAPTPFAAPGSHDAVSLVAILVYHRFSGGDDDSTAVTIATFRAHLRFLRERGYAIVPLRQIVAWLREPRAPLPQKAVALTVDDAQQSVYERLLPIAQREQLPVTLFVYPSAISKASCALTWEQLRAMRATALFDVQSHTGWHPGFAVERSRQSSAAFERFATARLQDSREQIEAELGTQADMLAWPFGVCDVDVMRIAGALGYVAGFTLSARRVEKSSTLLALPRFPMVDDVTPRILGRLLGEPDTPSVHAPRARS</sequence>
<dbReference type="InterPro" id="IPR051398">
    <property type="entry name" value="Polysacch_Deacetylase"/>
</dbReference>
<feature type="domain" description="NodB homology" evidence="2">
    <location>
        <begin position="139"/>
        <end position="320"/>
    </location>
</feature>